<dbReference type="EMBL" id="AP021881">
    <property type="protein sequence ID" value="BBP00156.1"/>
    <property type="molecule type" value="Genomic_DNA"/>
</dbReference>
<evidence type="ECO:0000256" key="1">
    <source>
        <dbReference type="ARBA" id="ARBA00004141"/>
    </source>
</evidence>
<dbReference type="InterPro" id="IPR002033">
    <property type="entry name" value="TatC"/>
</dbReference>
<proteinExistence type="inferred from homology"/>
<dbReference type="HAMAP" id="MF_00902">
    <property type="entry name" value="TatC"/>
    <property type="match status" value="1"/>
</dbReference>
<dbReference type="GO" id="GO:0009977">
    <property type="term" value="F:proton motive force dependent protein transmembrane transporter activity"/>
    <property type="evidence" value="ECO:0007669"/>
    <property type="project" value="TreeGrafter"/>
</dbReference>
<evidence type="ECO:0000313" key="7">
    <source>
        <dbReference type="Proteomes" id="UP000463939"/>
    </source>
</evidence>
<dbReference type="Proteomes" id="UP000463939">
    <property type="component" value="Chromosome"/>
</dbReference>
<evidence type="ECO:0000256" key="3">
    <source>
        <dbReference type="ARBA" id="ARBA00022989"/>
    </source>
</evidence>
<gene>
    <name evidence="5 6" type="primary">tatC</name>
    <name evidence="6" type="ORF">SFSGTM_08640</name>
</gene>
<dbReference type="NCBIfam" id="TIGR00945">
    <property type="entry name" value="tatC"/>
    <property type="match status" value="1"/>
</dbReference>
<accession>A0A809REU8</accession>
<comment type="similarity">
    <text evidence="5">Belongs to the TatC family.</text>
</comment>
<feature type="transmembrane region" description="Helical" evidence="5">
    <location>
        <begin position="21"/>
        <end position="39"/>
    </location>
</feature>
<dbReference type="RefSeq" id="WP_162084117.1">
    <property type="nucleotide sequence ID" value="NZ_AP021881.1"/>
</dbReference>
<feature type="transmembrane region" description="Helical" evidence="5">
    <location>
        <begin position="193"/>
        <end position="211"/>
    </location>
</feature>
<organism evidence="6 7">
    <name type="scientific">Sulfuriferula nivalis</name>
    <dbReference type="NCBI Taxonomy" id="2675298"/>
    <lineage>
        <taxon>Bacteria</taxon>
        <taxon>Pseudomonadati</taxon>
        <taxon>Pseudomonadota</taxon>
        <taxon>Betaproteobacteria</taxon>
        <taxon>Nitrosomonadales</taxon>
        <taxon>Sulfuricellaceae</taxon>
        <taxon>Sulfuriferula</taxon>
    </lineage>
</organism>
<reference evidence="7" key="1">
    <citation type="submission" date="2019-11" db="EMBL/GenBank/DDBJ databases">
        <title>Isolation and characterization of a novel species in the genus Sulfuriferula.</title>
        <authorList>
            <person name="Mochizuki J."/>
            <person name="Kojima H."/>
            <person name="Fukui M."/>
        </authorList>
    </citation>
    <scope>NUCLEOTIDE SEQUENCE [LARGE SCALE GENOMIC DNA]</scope>
    <source>
        <strain evidence="7">SGTM</strain>
    </source>
</reference>
<evidence type="ECO:0000256" key="2">
    <source>
        <dbReference type="ARBA" id="ARBA00022692"/>
    </source>
</evidence>
<dbReference type="KEGG" id="sniv:SFSGTM_08640"/>
<feature type="transmembrane region" description="Helical" evidence="5">
    <location>
        <begin position="217"/>
        <end position="237"/>
    </location>
</feature>
<keyword evidence="3 5" id="KW-1133">Transmembrane helix</keyword>
<keyword evidence="4 5" id="KW-0472">Membrane</keyword>
<dbReference type="PANTHER" id="PTHR30371">
    <property type="entry name" value="SEC-INDEPENDENT PROTEIN TRANSLOCASE PROTEIN TATC"/>
    <property type="match status" value="1"/>
</dbReference>
<comment type="function">
    <text evidence="5">Part of the twin-arginine translocation (Tat) system that transports large folded proteins containing a characteristic twin-arginine motif in their signal peptide across membranes. Together with TatB, TatC is part of a receptor directly interacting with Tat signal peptides.</text>
</comment>
<dbReference type="AlphaFoldDB" id="A0A809REU8"/>
<keyword evidence="2 5" id="KW-0812">Transmembrane</keyword>
<keyword evidence="5" id="KW-0653">Protein transport</keyword>
<sequence>MTTPDNQDTFISHLIELRNRIIRALLAFILVFIGLFHWANNIYTLLAQPLLHALPKGGQLIATEVTAPFFVPIKVTMMAAFLIALPYILYQMWAFIAPGLYSHEKKIGIPLIIASVVLFLCGMSFAYFLVFPVVFGFIAGVAPVGVAVMTDIGKYLDFVMTMFMAFGITFEVPVVVVLLVKVGFVSVAKLRDIRPYVIVGAFVIGAIFTPPDMVSQIMLAVPLWLLYELGILVASLVTRPAADEDTYQPLSEAEMEQELDNMDKH</sequence>
<feature type="transmembrane region" description="Helical" evidence="5">
    <location>
        <begin position="158"/>
        <end position="181"/>
    </location>
</feature>
<evidence type="ECO:0000256" key="5">
    <source>
        <dbReference type="HAMAP-Rule" id="MF_00902"/>
    </source>
</evidence>
<keyword evidence="5" id="KW-1003">Cell membrane</keyword>
<name>A0A809REU8_9PROT</name>
<dbReference type="GO" id="GO:0033281">
    <property type="term" value="C:TAT protein transport complex"/>
    <property type="evidence" value="ECO:0007669"/>
    <property type="project" value="UniProtKB-UniRule"/>
</dbReference>
<keyword evidence="7" id="KW-1185">Reference proteome</keyword>
<dbReference type="GO" id="GO:0043953">
    <property type="term" value="P:protein transport by the Tat complex"/>
    <property type="evidence" value="ECO:0007669"/>
    <property type="project" value="UniProtKB-UniRule"/>
</dbReference>
<feature type="transmembrane region" description="Helical" evidence="5">
    <location>
        <begin position="111"/>
        <end position="138"/>
    </location>
</feature>
<keyword evidence="5" id="KW-0811">Translocation</keyword>
<dbReference type="PRINTS" id="PR01840">
    <property type="entry name" value="TATCFAMILY"/>
</dbReference>
<feature type="transmembrane region" description="Helical" evidence="5">
    <location>
        <begin position="69"/>
        <end position="90"/>
    </location>
</feature>
<protein>
    <recommendedName>
        <fullName evidence="5">Sec-independent protein translocase protein TatC</fullName>
    </recommendedName>
</protein>
<comment type="subunit">
    <text evidence="5">The Tat system comprises two distinct complexes: a TatABC complex, containing multiple copies of TatA, TatB and TatC subunits, and a separate TatA complex, containing only TatA subunits. Substrates initially bind to the TatABC complex, which probably triggers association of the separate TatA complex to form the active translocon.</text>
</comment>
<evidence type="ECO:0000256" key="4">
    <source>
        <dbReference type="ARBA" id="ARBA00023136"/>
    </source>
</evidence>
<comment type="subcellular location">
    <subcellularLocation>
        <location evidence="5">Cell membrane</location>
        <topology evidence="5">Multi-pass membrane protein</topology>
    </subcellularLocation>
    <subcellularLocation>
        <location evidence="1">Membrane</location>
        <topology evidence="1">Multi-pass membrane protein</topology>
    </subcellularLocation>
</comment>
<dbReference type="Pfam" id="PF00902">
    <property type="entry name" value="TatC"/>
    <property type="match status" value="1"/>
</dbReference>
<dbReference type="GO" id="GO:0065002">
    <property type="term" value="P:intracellular protein transmembrane transport"/>
    <property type="evidence" value="ECO:0007669"/>
    <property type="project" value="TreeGrafter"/>
</dbReference>
<evidence type="ECO:0000313" key="6">
    <source>
        <dbReference type="EMBL" id="BBP00156.1"/>
    </source>
</evidence>
<dbReference type="PANTHER" id="PTHR30371:SF0">
    <property type="entry name" value="SEC-INDEPENDENT PROTEIN TRANSLOCASE PROTEIN TATC, CHLOROPLASTIC-RELATED"/>
    <property type="match status" value="1"/>
</dbReference>
<keyword evidence="5" id="KW-0813">Transport</keyword>